<gene>
    <name evidence="1" type="ORF">U064_0031</name>
</gene>
<proteinExistence type="predicted"/>
<evidence type="ECO:0000313" key="2">
    <source>
        <dbReference type="Proteomes" id="UP000018543"/>
    </source>
</evidence>
<dbReference type="AlphaFoldDB" id="V5NLB0"/>
<dbReference type="HOGENOM" id="CLU_038245_4_0_7"/>
<dbReference type="EMBL" id="CP006889">
    <property type="protein sequence ID" value="AHA88983.1"/>
    <property type="molecule type" value="Genomic_DNA"/>
</dbReference>
<dbReference type="PATRIC" id="fig|1407463.3.peg.28"/>
<organism evidence="1 2">
    <name type="scientific">Helicobacter pylori BM012S</name>
    <dbReference type="NCBI Taxonomy" id="1407463"/>
    <lineage>
        <taxon>Bacteria</taxon>
        <taxon>Pseudomonadati</taxon>
        <taxon>Campylobacterota</taxon>
        <taxon>Epsilonproteobacteria</taxon>
        <taxon>Campylobacterales</taxon>
        <taxon>Helicobacteraceae</taxon>
        <taxon>Helicobacter</taxon>
    </lineage>
</organism>
<name>V5NLB0_HELPX</name>
<sequence length="614" mass="69800">MLLNYDFLEFVDEPQRNTSLTASIDKALADRKLARQNKPSVRVLGKAMPLSKFLDAVGDEISRLKYDMSHKTIKGSTIESSNLISIYKKIASGLPFGTISAFRPFKDAFIKDFTQDEQDALIYAYKSGADPKNADIVAKYWLSKSVDIDPFNPIKVVDFFHPQPENGKETTKFKKYKDMIENIYAKLYNTLGRGYVDKFFKRDATMRDFMSSDKFVERYRYTRKENMARTQALKDIMNIDRDFIGYIEVLGYWKDNPKDNILPDKEVSFFVFQNEPSSTFDLKNHLLIWGKQFRQAAICYGGQLVANKNKTYRIDLISSSPNSFGKVWAKFTGIKFSVPSDLPQALTRINDSVYTFLSRNKEGIGLNKLAMNKVVKTELKATCMPFDYSKLGVGTIGETIRSEIKALQRNTRCYGHPKEFFLDAMIKEQENAIKRIEARKCAVSDDFKQGMKRNIKVNNLVKAMRQGKKVSRTLLAKALANTIDTDAGYCFISPTDLATQLNNISPRLSKSIVTAIEQAEGVRLTYALIDKISYNSLHNILSFIFDIDNPLSDQSFDELVIEVPREALKNVKLPQIKNVLTAQIFDGATTLKVKPCSLSARPTRMPEKPHALGY</sequence>
<dbReference type="KEGG" id="hez:U064_0031"/>
<reference evidence="1 2" key="1">
    <citation type="journal article" date="2013" name="PLoS ONE">
        <title>Helicobacter pylori genomic microevolution during naturally occurring transmission between adults.</title>
        <authorList>
            <person name="Linz B."/>
            <person name="Windsor H.M."/>
            <person name="Gajewski J.P."/>
            <person name="Hake C.M."/>
            <person name="Drautz D.I."/>
            <person name="Schuster S.C."/>
            <person name="Marshall B.J."/>
        </authorList>
    </citation>
    <scope>NUCLEOTIDE SEQUENCE [LARGE SCALE GENOMIC DNA]</scope>
    <source>
        <strain evidence="1 2">BM012S</strain>
    </source>
</reference>
<dbReference type="Proteomes" id="UP000018543">
    <property type="component" value="Chromosome"/>
</dbReference>
<protein>
    <submittedName>
        <fullName evidence="1">Uncharacterized protein</fullName>
    </submittedName>
</protein>
<evidence type="ECO:0000313" key="1">
    <source>
        <dbReference type="EMBL" id="AHA88983.1"/>
    </source>
</evidence>
<dbReference type="RefSeq" id="WP_023591489.1">
    <property type="nucleotide sequence ID" value="NC_022911.1"/>
</dbReference>
<accession>V5NLB0</accession>